<dbReference type="Proteomes" id="UP000319792">
    <property type="component" value="Unassembled WGS sequence"/>
</dbReference>
<dbReference type="Pfam" id="PF03591">
    <property type="entry name" value="AzlC"/>
    <property type="match status" value="1"/>
</dbReference>
<evidence type="ECO:0000256" key="8">
    <source>
        <dbReference type="SAM" id="Phobius"/>
    </source>
</evidence>
<keyword evidence="4" id="KW-1003">Cell membrane</keyword>
<dbReference type="OrthoDB" id="5195391at2"/>
<evidence type="ECO:0000256" key="1">
    <source>
        <dbReference type="ARBA" id="ARBA00004651"/>
    </source>
</evidence>
<organism evidence="9 10">
    <name type="scientific">Tsukamurella sputi</name>
    <dbReference type="NCBI Taxonomy" id="2591848"/>
    <lineage>
        <taxon>Bacteria</taxon>
        <taxon>Bacillati</taxon>
        <taxon>Actinomycetota</taxon>
        <taxon>Actinomycetes</taxon>
        <taxon>Mycobacteriales</taxon>
        <taxon>Tsukamurellaceae</taxon>
        <taxon>Tsukamurella</taxon>
    </lineage>
</organism>
<dbReference type="PANTHER" id="PTHR34979:SF1">
    <property type="entry name" value="INNER MEMBRANE PROTEIN YGAZ"/>
    <property type="match status" value="1"/>
</dbReference>
<reference evidence="9 10" key="1">
    <citation type="submission" date="2019-08" db="EMBL/GenBank/DDBJ databases">
        <title>Tsukamurella conjunctivitidis sp. nov., Tsukamurella assacharolytica sp. nov. and Tsukamurella sputae sp. nov. isolated from patients with conjunctivitis, bacteraemia (lymphoma) and respiratory infection (sputum) in Hong Kong.</title>
        <authorList>
            <person name="Fok K.M.N."/>
            <person name="Fong J.Y.H."/>
        </authorList>
    </citation>
    <scope>NUCLEOTIDE SEQUENCE [LARGE SCALE GENOMIC DNA]</scope>
    <source>
        <strain evidence="9 10">HKU70</strain>
    </source>
</reference>
<dbReference type="GO" id="GO:0005886">
    <property type="term" value="C:plasma membrane"/>
    <property type="evidence" value="ECO:0007669"/>
    <property type="project" value="UniProtKB-SubCell"/>
</dbReference>
<comment type="caution">
    <text evidence="9">The sequence shown here is derived from an EMBL/GenBank/DDBJ whole genome shotgun (WGS) entry which is preliminary data.</text>
</comment>
<evidence type="ECO:0000256" key="6">
    <source>
        <dbReference type="ARBA" id="ARBA00022989"/>
    </source>
</evidence>
<dbReference type="PROSITE" id="PS51257">
    <property type="entry name" value="PROKAR_LIPOPROTEIN"/>
    <property type="match status" value="1"/>
</dbReference>
<evidence type="ECO:0000313" key="10">
    <source>
        <dbReference type="Proteomes" id="UP000319792"/>
    </source>
</evidence>
<name>A0A5C5RKI7_9ACTN</name>
<dbReference type="InterPro" id="IPR011606">
    <property type="entry name" value="Brnchd-chn_aa_trnsp_permease"/>
</dbReference>
<comment type="subcellular location">
    <subcellularLocation>
        <location evidence="1">Cell membrane</location>
        <topology evidence="1">Multi-pass membrane protein</topology>
    </subcellularLocation>
</comment>
<dbReference type="EMBL" id="VIGV01000004">
    <property type="protein sequence ID" value="TWS23549.1"/>
    <property type="molecule type" value="Genomic_DNA"/>
</dbReference>
<keyword evidence="3" id="KW-0813">Transport</keyword>
<dbReference type="GO" id="GO:1903785">
    <property type="term" value="P:L-valine transmembrane transport"/>
    <property type="evidence" value="ECO:0007669"/>
    <property type="project" value="TreeGrafter"/>
</dbReference>
<proteinExistence type="inferred from homology"/>
<evidence type="ECO:0000256" key="4">
    <source>
        <dbReference type="ARBA" id="ARBA00022475"/>
    </source>
</evidence>
<accession>A0A5C5RKI7</accession>
<protein>
    <submittedName>
        <fullName evidence="9">Branched-chain amino acid ABC transporter permease</fullName>
    </submittedName>
</protein>
<evidence type="ECO:0000313" key="9">
    <source>
        <dbReference type="EMBL" id="TWS23549.1"/>
    </source>
</evidence>
<keyword evidence="7 8" id="KW-0472">Membrane</keyword>
<feature type="transmembrane region" description="Helical" evidence="8">
    <location>
        <begin position="132"/>
        <end position="155"/>
    </location>
</feature>
<feature type="transmembrane region" description="Helical" evidence="8">
    <location>
        <begin position="161"/>
        <end position="180"/>
    </location>
</feature>
<sequence length="226" mass="22916">MNMRTEWRTNRGDALLRPAALLSLAVGCIGIAYGAQTVAGGLPWWFAPLLGTLVLAGSAEMLFVGLIAAGGAPIVAFAAAALVNARHLAYGLAAAPYVGSGAARLLRIHLINDESIALALAQPDVESGRRGLTYAGAGIMLTWPVGAAVGAAVGSVVSPEALGLDAVFPAVILALLVPALREESTRTTLLLATLIALIAVPWAPAGLAPILALVAVPALRLAGVRR</sequence>
<keyword evidence="5 8" id="KW-0812">Transmembrane</keyword>
<dbReference type="AlphaFoldDB" id="A0A5C5RKI7"/>
<keyword evidence="6 8" id="KW-1133">Transmembrane helix</keyword>
<evidence type="ECO:0000256" key="7">
    <source>
        <dbReference type="ARBA" id="ARBA00023136"/>
    </source>
</evidence>
<feature type="transmembrane region" description="Helical" evidence="8">
    <location>
        <begin position="58"/>
        <end position="83"/>
    </location>
</feature>
<keyword evidence="10" id="KW-1185">Reference proteome</keyword>
<gene>
    <name evidence="9" type="ORF">FK268_14830</name>
</gene>
<evidence type="ECO:0000256" key="3">
    <source>
        <dbReference type="ARBA" id="ARBA00022448"/>
    </source>
</evidence>
<comment type="similarity">
    <text evidence="2">Belongs to the AzlC family.</text>
</comment>
<feature type="transmembrane region" description="Helical" evidence="8">
    <location>
        <begin position="189"/>
        <end position="216"/>
    </location>
</feature>
<dbReference type="PANTHER" id="PTHR34979">
    <property type="entry name" value="INNER MEMBRANE PROTEIN YGAZ"/>
    <property type="match status" value="1"/>
</dbReference>
<evidence type="ECO:0000256" key="5">
    <source>
        <dbReference type="ARBA" id="ARBA00022692"/>
    </source>
</evidence>
<evidence type="ECO:0000256" key="2">
    <source>
        <dbReference type="ARBA" id="ARBA00010735"/>
    </source>
</evidence>